<dbReference type="EMBL" id="JARJCW010000009">
    <property type="protein sequence ID" value="KAJ7220726.1"/>
    <property type="molecule type" value="Genomic_DNA"/>
</dbReference>
<reference evidence="1" key="1">
    <citation type="submission" date="2023-03" db="EMBL/GenBank/DDBJ databases">
        <title>Massive genome expansion in bonnet fungi (Mycena s.s.) driven by repeated elements and novel gene families across ecological guilds.</title>
        <authorList>
            <consortium name="Lawrence Berkeley National Laboratory"/>
            <person name="Harder C.B."/>
            <person name="Miyauchi S."/>
            <person name="Viragh M."/>
            <person name="Kuo A."/>
            <person name="Thoen E."/>
            <person name="Andreopoulos B."/>
            <person name="Lu D."/>
            <person name="Skrede I."/>
            <person name="Drula E."/>
            <person name="Henrissat B."/>
            <person name="Morin E."/>
            <person name="Kohler A."/>
            <person name="Barry K."/>
            <person name="LaButti K."/>
            <person name="Morin E."/>
            <person name="Salamov A."/>
            <person name="Lipzen A."/>
            <person name="Mereny Z."/>
            <person name="Hegedus B."/>
            <person name="Baldrian P."/>
            <person name="Stursova M."/>
            <person name="Weitz H."/>
            <person name="Taylor A."/>
            <person name="Grigoriev I.V."/>
            <person name="Nagy L.G."/>
            <person name="Martin F."/>
            <person name="Kauserud H."/>
        </authorList>
    </citation>
    <scope>NUCLEOTIDE SEQUENCE</scope>
    <source>
        <strain evidence="1">9144</strain>
    </source>
</reference>
<evidence type="ECO:0000313" key="2">
    <source>
        <dbReference type="Proteomes" id="UP001219525"/>
    </source>
</evidence>
<protein>
    <submittedName>
        <fullName evidence="1">Uncharacterized protein</fullName>
    </submittedName>
</protein>
<proteinExistence type="predicted"/>
<evidence type="ECO:0000313" key="1">
    <source>
        <dbReference type="EMBL" id="KAJ7220726.1"/>
    </source>
</evidence>
<organism evidence="1 2">
    <name type="scientific">Mycena pura</name>
    <dbReference type="NCBI Taxonomy" id="153505"/>
    <lineage>
        <taxon>Eukaryota</taxon>
        <taxon>Fungi</taxon>
        <taxon>Dikarya</taxon>
        <taxon>Basidiomycota</taxon>
        <taxon>Agaricomycotina</taxon>
        <taxon>Agaricomycetes</taxon>
        <taxon>Agaricomycetidae</taxon>
        <taxon>Agaricales</taxon>
        <taxon>Marasmiineae</taxon>
        <taxon>Mycenaceae</taxon>
        <taxon>Mycena</taxon>
    </lineage>
</organism>
<gene>
    <name evidence="1" type="ORF">GGX14DRAFT_389125</name>
</gene>
<dbReference type="Proteomes" id="UP001219525">
    <property type="component" value="Unassembled WGS sequence"/>
</dbReference>
<sequence length="229" mass="25168">MHPSLIGRMALHYVSFRKESALPLTMSQVSVPAQSPSIPLPSEGFPDAWLLPYDDQVITKAQWNHEEPSADAPYGDDFSVDWSSSGLFTLSSHGYSIGLTIVRHYFGLVGCIIPIASIPTLGESTMLFTIAGPADAEGKKQFYVYFHDSLDLSATMIYRLRPFASVVDFFLNSHAESWGQVPRVPPVPGGEDMVKQELNKFGYSYDDPFKNAIEWGDSLANVREAAGSG</sequence>
<name>A0AAD6VWZ8_9AGAR</name>
<accession>A0AAD6VWZ8</accession>
<keyword evidence="2" id="KW-1185">Reference proteome</keyword>
<comment type="caution">
    <text evidence="1">The sequence shown here is derived from an EMBL/GenBank/DDBJ whole genome shotgun (WGS) entry which is preliminary data.</text>
</comment>
<dbReference type="AlphaFoldDB" id="A0AAD6VWZ8"/>